<sequence>MFMRKGFVVFMSSVRELFFRLVSRRIGFGGLMFSFPGLFAVIVLVLFVLLFLSLNAGWLWVAGLIALGAGVSAGLFCFYADGLVGKIGHVRTATLVGTAFSLFLASMAAFAAYDLVLESGLSGFLLLAVLVALFSVALAAAAVLVATSGRVLSGIIALVALVSLIPGNGRVSGTGSVFRNVIGNIVTDSAVDNRYEARHRNAFDEYRSRIEALDAEYRRKRLTASEYSLRRRAVDREYAAYLLDDSARFGDETDMPGFQVRGAFVSNSLRERGLSSHRDRFLTGERILFFYLNYRGSDLGEGSYVLRWLKDNVLISSRSVGLQEGGGELLDSLRYAFVPGFYEIQLMHGDRLLGNTRFSVVEPAVLKLSDLHVLSRNVYPGDMLSLDVEYYFSASGSGSAVPVSEQCVVRRNGLVVMTPEVREVMREEGFSNTSFRIAVPEQASSGTYEAEVVIACDGSTVRRSTFFSVASHNPFRFDDEQYFPGGESSGASGKSGKREVNLDQLGRMLKRLYGN</sequence>
<dbReference type="KEGG" id="paa:Paes_0666"/>
<evidence type="ECO:0000256" key="1">
    <source>
        <dbReference type="SAM" id="Phobius"/>
    </source>
</evidence>
<organism evidence="2 3">
    <name type="scientific">Prosthecochloris aestuarii (strain DSM 271 / SK 413)</name>
    <dbReference type="NCBI Taxonomy" id="290512"/>
    <lineage>
        <taxon>Bacteria</taxon>
        <taxon>Pseudomonadati</taxon>
        <taxon>Chlorobiota</taxon>
        <taxon>Chlorobiia</taxon>
        <taxon>Chlorobiales</taxon>
        <taxon>Chlorobiaceae</taxon>
        <taxon>Prosthecochloris</taxon>
    </lineage>
</organism>
<evidence type="ECO:0000313" key="2">
    <source>
        <dbReference type="EMBL" id="ACF45714.1"/>
    </source>
</evidence>
<proteinExistence type="predicted"/>
<keyword evidence="1" id="KW-1133">Transmembrane helix</keyword>
<evidence type="ECO:0000313" key="3">
    <source>
        <dbReference type="Proteomes" id="UP000002725"/>
    </source>
</evidence>
<protein>
    <submittedName>
        <fullName evidence="2">Uncharacterized protein</fullName>
    </submittedName>
</protein>
<feature type="transmembrane region" description="Helical" evidence="1">
    <location>
        <begin position="124"/>
        <end position="144"/>
    </location>
</feature>
<reference evidence="2" key="1">
    <citation type="submission" date="2008-06" db="EMBL/GenBank/DDBJ databases">
        <title>Complete sequence of chromosome of Prosthecochloris aestuarii DSM 271.</title>
        <authorList>
            <consortium name="US DOE Joint Genome Institute"/>
            <person name="Lucas S."/>
            <person name="Copeland A."/>
            <person name="Lapidus A."/>
            <person name="Glavina del Rio T."/>
            <person name="Dalin E."/>
            <person name="Tice H."/>
            <person name="Bruce D."/>
            <person name="Goodwin L."/>
            <person name="Pitluck S."/>
            <person name="Schmutz J."/>
            <person name="Larimer F."/>
            <person name="Land M."/>
            <person name="Hauser L."/>
            <person name="Kyrpides N."/>
            <person name="Anderson I."/>
            <person name="Liu Z."/>
            <person name="Li T."/>
            <person name="Zhao F."/>
            <person name="Overmann J."/>
            <person name="Bryant D.A."/>
            <person name="Richardson P."/>
        </authorList>
    </citation>
    <scope>NUCLEOTIDE SEQUENCE [LARGE SCALE GENOMIC DNA]</scope>
    <source>
        <strain evidence="2">DSM 271</strain>
    </source>
</reference>
<dbReference type="STRING" id="290512.Paes_0666"/>
<feature type="transmembrane region" description="Helical" evidence="1">
    <location>
        <begin position="28"/>
        <end position="52"/>
    </location>
</feature>
<keyword evidence="1" id="KW-0472">Membrane</keyword>
<feature type="transmembrane region" description="Helical" evidence="1">
    <location>
        <begin position="151"/>
        <end position="169"/>
    </location>
</feature>
<dbReference type="HOGENOM" id="CLU_528794_0_0_10"/>
<keyword evidence="3" id="KW-1185">Reference proteome</keyword>
<name>B4S663_PROA2</name>
<dbReference type="AlphaFoldDB" id="B4S663"/>
<gene>
    <name evidence="2" type="ordered locus">Paes_0666</name>
</gene>
<dbReference type="EMBL" id="CP001108">
    <property type="protein sequence ID" value="ACF45714.1"/>
    <property type="molecule type" value="Genomic_DNA"/>
</dbReference>
<keyword evidence="1" id="KW-0812">Transmembrane</keyword>
<accession>B4S663</accession>
<feature type="transmembrane region" description="Helical" evidence="1">
    <location>
        <begin position="92"/>
        <end position="112"/>
    </location>
</feature>
<feature type="transmembrane region" description="Helical" evidence="1">
    <location>
        <begin position="58"/>
        <end position="80"/>
    </location>
</feature>
<dbReference type="Proteomes" id="UP000002725">
    <property type="component" value="Chromosome"/>
</dbReference>